<gene>
    <name evidence="2" type="ORF">CSSPJE1EN2_LOCUS6138</name>
</gene>
<evidence type="ECO:0000313" key="2">
    <source>
        <dbReference type="EMBL" id="CAK9863143.1"/>
    </source>
</evidence>
<feature type="compositionally biased region" description="Basic and acidic residues" evidence="1">
    <location>
        <begin position="85"/>
        <end position="102"/>
    </location>
</feature>
<organism evidence="2 3">
    <name type="scientific">Sphagnum jensenii</name>
    <dbReference type="NCBI Taxonomy" id="128206"/>
    <lineage>
        <taxon>Eukaryota</taxon>
        <taxon>Viridiplantae</taxon>
        <taxon>Streptophyta</taxon>
        <taxon>Embryophyta</taxon>
        <taxon>Bryophyta</taxon>
        <taxon>Sphagnophytina</taxon>
        <taxon>Sphagnopsida</taxon>
        <taxon>Sphagnales</taxon>
        <taxon>Sphagnaceae</taxon>
        <taxon>Sphagnum</taxon>
    </lineage>
</organism>
<evidence type="ECO:0000313" key="3">
    <source>
        <dbReference type="Proteomes" id="UP001497522"/>
    </source>
</evidence>
<dbReference type="EMBL" id="OZ023714">
    <property type="protein sequence ID" value="CAK9863143.1"/>
    <property type="molecule type" value="Genomic_DNA"/>
</dbReference>
<evidence type="ECO:0000256" key="1">
    <source>
        <dbReference type="SAM" id="MobiDB-lite"/>
    </source>
</evidence>
<feature type="compositionally biased region" description="Low complexity" evidence="1">
    <location>
        <begin position="1"/>
        <end position="23"/>
    </location>
</feature>
<feature type="compositionally biased region" description="Acidic residues" evidence="1">
    <location>
        <begin position="114"/>
        <end position="141"/>
    </location>
</feature>
<accession>A0ABP1AKX9</accession>
<sequence length="199" mass="22472">MEAVMSRNSSSSSSSLWSSSTCSPTVEGFRGRECIAPIAALQQQGDVPLSWGEQKLNAMKAREKLANKKKPSKLHRGWHPSQRTRAPDPVEKKPAQTDKRQNELFSGRFLFKDDDGEDIWCDDGDEEEEEEEEDEDTQEDKELEFMPEMMQTKDKSSQVFTTDLDCQHFTRCSGCVLDTNLDQPPVMEEVTVLSQAGCS</sequence>
<proteinExistence type="predicted"/>
<dbReference type="Proteomes" id="UP001497522">
    <property type="component" value="Chromosome 13"/>
</dbReference>
<feature type="compositionally biased region" description="Basic residues" evidence="1">
    <location>
        <begin position="67"/>
        <end position="78"/>
    </location>
</feature>
<feature type="region of interest" description="Disordered" evidence="1">
    <location>
        <begin position="1"/>
        <end position="26"/>
    </location>
</feature>
<protein>
    <submittedName>
        <fullName evidence="2">Uncharacterized protein</fullName>
    </submittedName>
</protein>
<name>A0ABP1AKX9_9BRYO</name>
<feature type="region of interest" description="Disordered" evidence="1">
    <location>
        <begin position="58"/>
        <end position="141"/>
    </location>
</feature>
<reference evidence="2" key="1">
    <citation type="submission" date="2024-03" db="EMBL/GenBank/DDBJ databases">
        <authorList>
            <consortium name="ELIXIR-Norway"/>
            <consortium name="Elixir Norway"/>
        </authorList>
    </citation>
    <scope>NUCLEOTIDE SEQUENCE</scope>
</reference>
<keyword evidence="3" id="KW-1185">Reference proteome</keyword>